<feature type="domain" description="Mur ligase C-terminal" evidence="1">
    <location>
        <begin position="190"/>
        <end position="287"/>
    </location>
</feature>
<dbReference type="SUPFAM" id="SSF53623">
    <property type="entry name" value="MurD-like peptide ligases, catalytic domain"/>
    <property type="match status" value="1"/>
</dbReference>
<evidence type="ECO:0000259" key="1">
    <source>
        <dbReference type="Pfam" id="PF02875"/>
    </source>
</evidence>
<accession>A0A645C7X9</accession>
<dbReference type="PANTHER" id="PTHR43445:SF3">
    <property type="entry name" value="UDP-N-ACETYLMURAMATE--L-ALANINE LIGASE"/>
    <property type="match status" value="1"/>
</dbReference>
<dbReference type="InterPro" id="IPR004101">
    <property type="entry name" value="Mur_ligase_C"/>
</dbReference>
<dbReference type="Gene3D" id="3.40.1190.10">
    <property type="entry name" value="Mur-like, catalytic domain"/>
    <property type="match status" value="1"/>
</dbReference>
<evidence type="ECO:0000259" key="2">
    <source>
        <dbReference type="Pfam" id="PF08245"/>
    </source>
</evidence>
<dbReference type="Pfam" id="PF08245">
    <property type="entry name" value="Mur_ligase_M"/>
    <property type="match status" value="1"/>
</dbReference>
<comment type="caution">
    <text evidence="3">The sequence shown here is derived from an EMBL/GenBank/DDBJ whole genome shotgun (WGS) entry which is preliminary data.</text>
</comment>
<dbReference type="Pfam" id="PF02875">
    <property type="entry name" value="Mur_ligase_C"/>
    <property type="match status" value="1"/>
</dbReference>
<dbReference type="PANTHER" id="PTHR43445">
    <property type="entry name" value="UDP-N-ACETYLMURAMATE--L-ALANINE LIGASE-RELATED"/>
    <property type="match status" value="1"/>
</dbReference>
<dbReference type="EC" id="6.3.2.8" evidence="3"/>
<dbReference type="GO" id="GO:0008763">
    <property type="term" value="F:UDP-N-acetylmuramate-L-alanine ligase activity"/>
    <property type="evidence" value="ECO:0007669"/>
    <property type="project" value="UniProtKB-EC"/>
</dbReference>
<sequence>MCTHIFMAAEADPTVMIGGTLPLLHSAYRVGNGDTMILESCEYCNSFLSFYPTVAVILNVEEDHLDFFKDLEDIEHSFRRFAQLVPDGGRVVANADNDGAMAALKNLGRPVFTFGLERTAHCTAEHLREEGGKQLFDVTVYGKPYASVSLPVHGRHNVSNALAAASAAYVLGLPGSAVEQGLVDFTGAGRRFERKGVFNGADVYDDYAHHPKELSAALSSIRNIFPGKKITVVFQPHLYTRTRDFAQEFAQSLSLADELILLDIYPARELPIEGITSQTILKDVTLEEKTLTSKENLFEVLSDFHRWIFQQFLLIYFLVVSFLRYQAGGHISWPILLHYVYFGMLYP</sequence>
<dbReference type="SUPFAM" id="SSF53244">
    <property type="entry name" value="MurD-like peptide ligases, peptide-binding domain"/>
    <property type="match status" value="1"/>
</dbReference>
<evidence type="ECO:0000313" key="3">
    <source>
        <dbReference type="EMBL" id="MPM71533.1"/>
    </source>
</evidence>
<dbReference type="EMBL" id="VSSQ01024173">
    <property type="protein sequence ID" value="MPM71533.1"/>
    <property type="molecule type" value="Genomic_DNA"/>
</dbReference>
<organism evidence="3">
    <name type="scientific">bioreactor metagenome</name>
    <dbReference type="NCBI Taxonomy" id="1076179"/>
    <lineage>
        <taxon>unclassified sequences</taxon>
        <taxon>metagenomes</taxon>
        <taxon>ecological metagenomes</taxon>
    </lineage>
</organism>
<dbReference type="GO" id="GO:0005524">
    <property type="term" value="F:ATP binding"/>
    <property type="evidence" value="ECO:0007669"/>
    <property type="project" value="InterPro"/>
</dbReference>
<gene>
    <name evidence="3" type="primary">murC_33</name>
    <name evidence="3" type="ORF">SDC9_118499</name>
</gene>
<dbReference type="InterPro" id="IPR036615">
    <property type="entry name" value="Mur_ligase_C_dom_sf"/>
</dbReference>
<dbReference type="InterPro" id="IPR036565">
    <property type="entry name" value="Mur-like_cat_sf"/>
</dbReference>
<dbReference type="AlphaFoldDB" id="A0A645C7X9"/>
<keyword evidence="3" id="KW-0436">Ligase</keyword>
<dbReference type="Gene3D" id="3.90.190.20">
    <property type="entry name" value="Mur ligase, C-terminal domain"/>
    <property type="match status" value="1"/>
</dbReference>
<reference evidence="3" key="1">
    <citation type="submission" date="2019-08" db="EMBL/GenBank/DDBJ databases">
        <authorList>
            <person name="Kucharzyk K."/>
            <person name="Murdoch R.W."/>
            <person name="Higgins S."/>
            <person name="Loffler F."/>
        </authorList>
    </citation>
    <scope>NUCLEOTIDE SEQUENCE</scope>
</reference>
<feature type="domain" description="Mur ligase central" evidence="2">
    <location>
        <begin position="34"/>
        <end position="168"/>
    </location>
</feature>
<dbReference type="InterPro" id="IPR050061">
    <property type="entry name" value="MurCDEF_pg_biosynth"/>
</dbReference>
<name>A0A645C7X9_9ZZZZ</name>
<dbReference type="InterPro" id="IPR013221">
    <property type="entry name" value="Mur_ligase_cen"/>
</dbReference>
<proteinExistence type="predicted"/>
<protein>
    <submittedName>
        <fullName evidence="3">UDP-N-acetylmuramate--L-alanine ligase</fullName>
        <ecNumber evidence="3">6.3.2.8</ecNumber>
    </submittedName>
</protein>